<evidence type="ECO:0000256" key="1">
    <source>
        <dbReference type="ARBA" id="ARBA00005964"/>
    </source>
</evidence>
<dbReference type="EMBL" id="JAJTJA010000001">
    <property type="protein sequence ID" value="KAH8704918.1"/>
    <property type="molecule type" value="Genomic_DNA"/>
</dbReference>
<dbReference type="Pfam" id="PF00135">
    <property type="entry name" value="COesterase"/>
    <property type="match status" value="1"/>
</dbReference>
<name>A0AAD4L2U1_9EURO</name>
<dbReference type="InterPro" id="IPR002018">
    <property type="entry name" value="CarbesteraseB"/>
</dbReference>
<dbReference type="EC" id="3.1.1.-" evidence="3"/>
<dbReference type="Proteomes" id="UP001201262">
    <property type="component" value="Unassembled WGS sequence"/>
</dbReference>
<evidence type="ECO:0000313" key="6">
    <source>
        <dbReference type="Proteomes" id="UP001201262"/>
    </source>
</evidence>
<dbReference type="GeneID" id="70252216"/>
<accession>A0AAD4L2U1</accession>
<keyword evidence="2 3" id="KW-0378">Hydrolase</keyword>
<feature type="domain" description="Carboxylesterase type B" evidence="4">
    <location>
        <begin position="164"/>
        <end position="637"/>
    </location>
</feature>
<dbReference type="PROSITE" id="PS00122">
    <property type="entry name" value="CARBOXYLESTERASE_B_1"/>
    <property type="match status" value="1"/>
</dbReference>
<dbReference type="GO" id="GO:0016787">
    <property type="term" value="F:hydrolase activity"/>
    <property type="evidence" value="ECO:0007669"/>
    <property type="project" value="UniProtKB-KW"/>
</dbReference>
<dbReference type="InterPro" id="IPR019826">
    <property type="entry name" value="Carboxylesterase_B_AS"/>
</dbReference>
<comment type="caution">
    <text evidence="5">The sequence shown here is derived from an EMBL/GenBank/DDBJ whole genome shotgun (WGS) entry which is preliminary data.</text>
</comment>
<gene>
    <name evidence="5" type="ORF">BGW36DRAFT_456478</name>
</gene>
<sequence length="678" mass="74035">MRTVSILGLYALSVAAASPQHTSSSSSVTILFHNDGDWTTHGQKPSALFVSNSSTYDDAVDTCASYGEKLLDCRQFGDFVTELVYQEYIHNANGLLFWSTCSSSAPTDVKGAVVHANADSAKLPFLCTNSAPFVEKIDTDYSTLPRVQTPSIGGISFQGLRDHMAFRFLGIPFAKPPVGDLRFKYAQPVEYIDTKVNATNYGPACLQVGPFDGNSQGLNPWGNSEDCLHLQVFTPSLPVGGVPSKKDLKPVMLWIHGGGMVNGAGSDSTFDGDSLVSRGDVVLVAINYRLNIFGLLSLDDTIPGNYDMSDKIVALKWVKKYITAFGGDPDNITIFGQSAGAASVMSLVVSPNAKGLFHNAIAQSIGGFVKNRTVAAGEVSPYLQPLCHNSTGEVRLKCLQAIPAETLLNISTRSSWQTVIDNNYMPAQPVSLVSRGDINAVNLILGFMPEEAQSLLETASAPDATNFNDSLATLIAARSINQSQANAISSSGLWDVPQHYPSVYNATINLATDTVILCYSTEFIEAGSSPVGNPNAFTSLWVYEHQRAYALPFYSFYGLCSFPIGKPNTPYYRCHSGDLFEVFGTYYLFDQPVRVVEDIYYTNAVQDMWTAFAKSGNPNPEEAYLAVRGYNSSQEVFRTFKMKEYSKKEGQLAKLQWPRPWYASLPDQEHCHVLGMEY</sequence>
<proteinExistence type="inferred from homology"/>
<feature type="signal peptide" evidence="3">
    <location>
        <begin position="1"/>
        <end position="16"/>
    </location>
</feature>
<feature type="chain" id="PRO_5041774732" description="Carboxylic ester hydrolase" evidence="3">
    <location>
        <begin position="17"/>
        <end position="678"/>
    </location>
</feature>
<evidence type="ECO:0000256" key="2">
    <source>
        <dbReference type="ARBA" id="ARBA00022801"/>
    </source>
</evidence>
<dbReference type="RefSeq" id="XP_046077539.1">
    <property type="nucleotide sequence ID" value="XM_046221929.1"/>
</dbReference>
<dbReference type="InterPro" id="IPR029058">
    <property type="entry name" value="AB_hydrolase_fold"/>
</dbReference>
<dbReference type="InterPro" id="IPR050309">
    <property type="entry name" value="Type-B_Carboxylest/Lipase"/>
</dbReference>
<comment type="similarity">
    <text evidence="1 3">Belongs to the type-B carboxylesterase/lipase family.</text>
</comment>
<dbReference type="AlphaFoldDB" id="A0AAD4L2U1"/>
<protein>
    <recommendedName>
        <fullName evidence="3">Carboxylic ester hydrolase</fullName>
        <ecNumber evidence="3">3.1.1.-</ecNumber>
    </recommendedName>
</protein>
<organism evidence="5 6">
    <name type="scientific">Talaromyces proteolyticus</name>
    <dbReference type="NCBI Taxonomy" id="1131652"/>
    <lineage>
        <taxon>Eukaryota</taxon>
        <taxon>Fungi</taxon>
        <taxon>Dikarya</taxon>
        <taxon>Ascomycota</taxon>
        <taxon>Pezizomycotina</taxon>
        <taxon>Eurotiomycetes</taxon>
        <taxon>Eurotiomycetidae</taxon>
        <taxon>Eurotiales</taxon>
        <taxon>Trichocomaceae</taxon>
        <taxon>Talaromyces</taxon>
        <taxon>Talaromyces sect. Bacilispori</taxon>
    </lineage>
</organism>
<dbReference type="PANTHER" id="PTHR11559">
    <property type="entry name" value="CARBOXYLESTERASE"/>
    <property type="match status" value="1"/>
</dbReference>
<dbReference type="SUPFAM" id="SSF53474">
    <property type="entry name" value="alpha/beta-Hydrolases"/>
    <property type="match status" value="1"/>
</dbReference>
<evidence type="ECO:0000256" key="3">
    <source>
        <dbReference type="RuleBase" id="RU361235"/>
    </source>
</evidence>
<evidence type="ECO:0000259" key="4">
    <source>
        <dbReference type="Pfam" id="PF00135"/>
    </source>
</evidence>
<reference evidence="5" key="1">
    <citation type="submission" date="2021-12" db="EMBL/GenBank/DDBJ databases">
        <title>Convergent genome expansion in fungi linked to evolution of root-endophyte symbiosis.</title>
        <authorList>
            <consortium name="DOE Joint Genome Institute"/>
            <person name="Ke Y.-H."/>
            <person name="Bonito G."/>
            <person name="Liao H.-L."/>
            <person name="Looney B."/>
            <person name="Rojas-Flechas A."/>
            <person name="Nash J."/>
            <person name="Hameed K."/>
            <person name="Schadt C."/>
            <person name="Martin F."/>
            <person name="Crous P.W."/>
            <person name="Miettinen O."/>
            <person name="Magnuson J.K."/>
            <person name="Labbe J."/>
            <person name="Jacobson D."/>
            <person name="Doktycz M.J."/>
            <person name="Veneault-Fourrey C."/>
            <person name="Kuo A."/>
            <person name="Mondo S."/>
            <person name="Calhoun S."/>
            <person name="Riley R."/>
            <person name="Ohm R."/>
            <person name="LaButti K."/>
            <person name="Andreopoulos B."/>
            <person name="Pangilinan J."/>
            <person name="Nolan M."/>
            <person name="Tritt A."/>
            <person name="Clum A."/>
            <person name="Lipzen A."/>
            <person name="Daum C."/>
            <person name="Barry K."/>
            <person name="Grigoriev I.V."/>
            <person name="Vilgalys R."/>
        </authorList>
    </citation>
    <scope>NUCLEOTIDE SEQUENCE</scope>
    <source>
        <strain evidence="5">PMI_201</strain>
    </source>
</reference>
<dbReference type="Gene3D" id="3.40.50.1820">
    <property type="entry name" value="alpha/beta hydrolase"/>
    <property type="match status" value="1"/>
</dbReference>
<keyword evidence="6" id="KW-1185">Reference proteome</keyword>
<evidence type="ECO:0000313" key="5">
    <source>
        <dbReference type="EMBL" id="KAH8704918.1"/>
    </source>
</evidence>
<keyword evidence="3" id="KW-0732">Signal</keyword>